<evidence type="ECO:0000313" key="2">
    <source>
        <dbReference type="Proteomes" id="UP001164539"/>
    </source>
</evidence>
<evidence type="ECO:0000313" key="1">
    <source>
        <dbReference type="EMBL" id="KAJ4724613.1"/>
    </source>
</evidence>
<organism evidence="1 2">
    <name type="scientific">Melia azedarach</name>
    <name type="common">Chinaberry tree</name>
    <dbReference type="NCBI Taxonomy" id="155640"/>
    <lineage>
        <taxon>Eukaryota</taxon>
        <taxon>Viridiplantae</taxon>
        <taxon>Streptophyta</taxon>
        <taxon>Embryophyta</taxon>
        <taxon>Tracheophyta</taxon>
        <taxon>Spermatophyta</taxon>
        <taxon>Magnoliopsida</taxon>
        <taxon>eudicotyledons</taxon>
        <taxon>Gunneridae</taxon>
        <taxon>Pentapetalae</taxon>
        <taxon>rosids</taxon>
        <taxon>malvids</taxon>
        <taxon>Sapindales</taxon>
        <taxon>Meliaceae</taxon>
        <taxon>Melia</taxon>
    </lineage>
</organism>
<keyword evidence="2" id="KW-1185">Reference proteome</keyword>
<accession>A0ACC1YNM0</accession>
<comment type="caution">
    <text evidence="1">The sequence shown here is derived from an EMBL/GenBank/DDBJ whole genome shotgun (WGS) entry which is preliminary data.</text>
</comment>
<dbReference type="EMBL" id="CM051395">
    <property type="protein sequence ID" value="KAJ4724613.1"/>
    <property type="molecule type" value="Genomic_DNA"/>
</dbReference>
<name>A0ACC1YNM0_MELAZ</name>
<dbReference type="Proteomes" id="UP001164539">
    <property type="component" value="Chromosome 2"/>
</dbReference>
<protein>
    <submittedName>
        <fullName evidence="1">BTB/POZ and MATH domain-containing protein</fullName>
    </submittedName>
</protein>
<reference evidence="1 2" key="1">
    <citation type="journal article" date="2023" name="Science">
        <title>Complex scaffold remodeling in plant triterpene biosynthesis.</title>
        <authorList>
            <person name="De La Pena R."/>
            <person name="Hodgson H."/>
            <person name="Liu J.C."/>
            <person name="Stephenson M.J."/>
            <person name="Martin A.C."/>
            <person name="Owen C."/>
            <person name="Harkess A."/>
            <person name="Leebens-Mack J."/>
            <person name="Jimenez L.E."/>
            <person name="Osbourn A."/>
            <person name="Sattely E.S."/>
        </authorList>
    </citation>
    <scope>NUCLEOTIDE SEQUENCE [LARGE SCALE GENOMIC DNA]</scope>
    <source>
        <strain evidence="2">cv. JPN11</strain>
        <tissue evidence="1">Leaf</tissue>
    </source>
</reference>
<gene>
    <name evidence="1" type="ORF">OWV82_003581</name>
</gene>
<sequence>MTNSSPSPLISPTSSRSVTETVNGSHKFVIKGYSLAKGMGIGKHIASENFTVGGYQWAIYFYPDGKNPEDNSAYVSVFIALASEGTDVRALFELTLVDQSGKGKHKVHSHFDRSLESGPYTLKYRGSMWGYKRFFRRALLETSDYLKHDCLKINCTVGVVVSAIDCSRLHSIQVPDSDMGAHFGMLLENTENSDVTFFVAGEKFHAHKLVLAARSPIFQSKFFEEEEDKHEIVISDLDPKVFKAMLHFIYRDTFAEDVDVATPSSSCVSSVSDTLTVKLLAAADRYGLERLRVMCEAHLCKDISVNSVAKMLALADEFHATELKGVCLRFSAENLAAVMRSDGFEYLKENCPSLQSELLKTVAGCEEDCSSGGGKSRSVWAQLSDGDDTNGRRVRQKT</sequence>
<proteinExistence type="predicted"/>